<dbReference type="FunFam" id="3.40.630.30:FF:000048">
    <property type="entry name" value="Glucosamine 6-phosphate N-acetyltransferase"/>
    <property type="match status" value="1"/>
</dbReference>
<evidence type="ECO:0000256" key="6">
    <source>
        <dbReference type="ARBA" id="ARBA00022824"/>
    </source>
</evidence>
<organism evidence="12 13">
    <name type="scientific">Acorus calamus</name>
    <name type="common">Sweet flag</name>
    <dbReference type="NCBI Taxonomy" id="4465"/>
    <lineage>
        <taxon>Eukaryota</taxon>
        <taxon>Viridiplantae</taxon>
        <taxon>Streptophyta</taxon>
        <taxon>Embryophyta</taxon>
        <taxon>Tracheophyta</taxon>
        <taxon>Spermatophyta</taxon>
        <taxon>Magnoliopsida</taxon>
        <taxon>Liliopsida</taxon>
        <taxon>Acoraceae</taxon>
        <taxon>Acorus</taxon>
    </lineage>
</organism>
<comment type="catalytic activity">
    <reaction evidence="9 10">
        <text>D-glucosamine 6-phosphate + acetyl-CoA = N-acetyl-D-glucosamine 6-phosphate + CoA + H(+)</text>
        <dbReference type="Rhea" id="RHEA:10292"/>
        <dbReference type="ChEBI" id="CHEBI:15378"/>
        <dbReference type="ChEBI" id="CHEBI:57287"/>
        <dbReference type="ChEBI" id="CHEBI:57288"/>
        <dbReference type="ChEBI" id="CHEBI:57513"/>
        <dbReference type="ChEBI" id="CHEBI:58725"/>
        <dbReference type="EC" id="2.3.1.4"/>
    </reaction>
</comment>
<comment type="pathway">
    <text evidence="2 10">Nucleotide-sugar biosynthesis; UDP-N-acetyl-alpha-D-glucosamine biosynthesis; N-acetyl-alpha-D-glucosamine 1-phosphate from alpha-D-glucosamine 6-phosphate (route I): step 1/2.</text>
</comment>
<dbReference type="GO" id="GO:0004343">
    <property type="term" value="F:glucosamine 6-phosphate N-acetyltransferase activity"/>
    <property type="evidence" value="ECO:0007669"/>
    <property type="project" value="UniProtKB-UniRule"/>
</dbReference>
<dbReference type="PROSITE" id="PS51186">
    <property type="entry name" value="GNAT"/>
    <property type="match status" value="1"/>
</dbReference>
<reference evidence="12" key="2">
    <citation type="submission" date="2023-06" db="EMBL/GenBank/DDBJ databases">
        <authorList>
            <person name="Ma L."/>
            <person name="Liu K.-W."/>
            <person name="Li Z."/>
            <person name="Hsiao Y.-Y."/>
            <person name="Qi Y."/>
            <person name="Fu T."/>
            <person name="Tang G."/>
            <person name="Zhang D."/>
            <person name="Sun W.-H."/>
            <person name="Liu D.-K."/>
            <person name="Li Y."/>
            <person name="Chen G.-Z."/>
            <person name="Liu X.-D."/>
            <person name="Liao X.-Y."/>
            <person name="Jiang Y.-T."/>
            <person name="Yu X."/>
            <person name="Hao Y."/>
            <person name="Huang J."/>
            <person name="Zhao X.-W."/>
            <person name="Ke S."/>
            <person name="Chen Y.-Y."/>
            <person name="Wu W.-L."/>
            <person name="Hsu J.-L."/>
            <person name="Lin Y.-F."/>
            <person name="Huang M.-D."/>
            <person name="Li C.-Y."/>
            <person name="Huang L."/>
            <person name="Wang Z.-W."/>
            <person name="Zhao X."/>
            <person name="Zhong W.-Y."/>
            <person name="Peng D.-H."/>
            <person name="Ahmad S."/>
            <person name="Lan S."/>
            <person name="Zhang J.-S."/>
            <person name="Tsai W.-C."/>
            <person name="Van De Peer Y."/>
            <person name="Liu Z.-J."/>
        </authorList>
    </citation>
    <scope>NUCLEOTIDE SEQUENCE</scope>
    <source>
        <strain evidence="12">CP</strain>
        <tissue evidence="12">Leaves</tissue>
    </source>
</reference>
<accession>A0AAV9C233</accession>
<evidence type="ECO:0000313" key="13">
    <source>
        <dbReference type="Proteomes" id="UP001180020"/>
    </source>
</evidence>
<evidence type="ECO:0000256" key="10">
    <source>
        <dbReference type="RuleBase" id="RU365086"/>
    </source>
</evidence>
<dbReference type="InterPro" id="IPR039143">
    <property type="entry name" value="GNPNAT1-like"/>
</dbReference>
<proteinExistence type="inferred from homology"/>
<dbReference type="PANTHER" id="PTHR13355:SF11">
    <property type="entry name" value="GLUCOSAMINE 6-PHOSPHATE N-ACETYLTRANSFERASE"/>
    <property type="match status" value="1"/>
</dbReference>
<comment type="caution">
    <text evidence="12">The sequence shown here is derived from an EMBL/GenBank/DDBJ whole genome shotgun (WGS) entry which is preliminary data.</text>
</comment>
<evidence type="ECO:0000256" key="8">
    <source>
        <dbReference type="ARBA" id="ARBA00023315"/>
    </source>
</evidence>
<comment type="subcellular location">
    <subcellularLocation>
        <location evidence="1">Endoplasmic reticulum membrane</location>
        <topology evidence="1">Peripheral membrane protein</topology>
    </subcellularLocation>
</comment>
<dbReference type="InterPro" id="IPR016181">
    <property type="entry name" value="Acyl_CoA_acyltransferase"/>
</dbReference>
<protein>
    <recommendedName>
        <fullName evidence="10">Glucosamine 6-phosphate N-acetyltransferase</fullName>
        <ecNumber evidence="10">2.3.1.4</ecNumber>
    </recommendedName>
</protein>
<comment type="subunit">
    <text evidence="4 10">Homodimer.</text>
</comment>
<evidence type="ECO:0000256" key="3">
    <source>
        <dbReference type="ARBA" id="ARBA00006048"/>
    </source>
</evidence>
<evidence type="ECO:0000256" key="9">
    <source>
        <dbReference type="ARBA" id="ARBA00048964"/>
    </source>
</evidence>
<keyword evidence="13" id="KW-1185">Reference proteome</keyword>
<evidence type="ECO:0000256" key="1">
    <source>
        <dbReference type="ARBA" id="ARBA00004406"/>
    </source>
</evidence>
<dbReference type="PANTHER" id="PTHR13355">
    <property type="entry name" value="GLUCOSAMINE 6-PHOSPHATE N-ACETYLTRANSFERASE"/>
    <property type="match status" value="1"/>
</dbReference>
<keyword evidence="8 10" id="KW-0012">Acyltransferase</keyword>
<gene>
    <name evidence="12" type="primary">GNA1</name>
    <name evidence="12" type="ORF">QJS10_CPB22g01427</name>
</gene>
<dbReference type="AlphaFoldDB" id="A0AAV9C233"/>
<dbReference type="GO" id="GO:0006044">
    <property type="term" value="P:N-acetylglucosamine metabolic process"/>
    <property type="evidence" value="ECO:0007669"/>
    <property type="project" value="UniProtKB-ARBA"/>
</dbReference>
<dbReference type="Proteomes" id="UP001180020">
    <property type="component" value="Unassembled WGS sequence"/>
</dbReference>
<dbReference type="GO" id="GO:0005789">
    <property type="term" value="C:endoplasmic reticulum membrane"/>
    <property type="evidence" value="ECO:0007669"/>
    <property type="project" value="UniProtKB-SubCell"/>
</dbReference>
<comment type="similarity">
    <text evidence="3 10">Belongs to the acetyltransferase family. GNA1 subfamily.</text>
</comment>
<dbReference type="EC" id="2.3.1.4" evidence="10"/>
<name>A0AAV9C233_ACOCL</name>
<keyword evidence="7" id="KW-0472">Membrane</keyword>
<dbReference type="EMBL" id="JAUJYO010000022">
    <property type="protein sequence ID" value="KAK1282941.1"/>
    <property type="molecule type" value="Genomic_DNA"/>
</dbReference>
<dbReference type="SUPFAM" id="SSF55729">
    <property type="entry name" value="Acyl-CoA N-acyltransferases (Nat)"/>
    <property type="match status" value="1"/>
</dbReference>
<feature type="domain" description="N-acetyltransferase" evidence="11">
    <location>
        <begin position="14"/>
        <end position="157"/>
    </location>
</feature>
<sequence>MADREIVDDESDPFEIRRLEITDNQKGFVDLLNQLTTVGSVTDAEFRSRFEDLAALGDDHVVCVVEDRRSGRIVGTGSVFVEKKFIHRCGSVGHVEDVVVDSAARGRRLGRRIVGFLSDHARSVGCYKVILDCTAEMRGFYERCGFVEKNVQMAMYF</sequence>
<dbReference type="GO" id="GO:0006048">
    <property type="term" value="P:UDP-N-acetylglucosamine biosynthetic process"/>
    <property type="evidence" value="ECO:0007669"/>
    <property type="project" value="UniProtKB-UniRule"/>
</dbReference>
<dbReference type="Gene3D" id="3.40.630.30">
    <property type="match status" value="1"/>
</dbReference>
<evidence type="ECO:0000313" key="12">
    <source>
        <dbReference type="EMBL" id="KAK1282941.1"/>
    </source>
</evidence>
<evidence type="ECO:0000256" key="2">
    <source>
        <dbReference type="ARBA" id="ARBA00004832"/>
    </source>
</evidence>
<keyword evidence="5 10" id="KW-0808">Transferase</keyword>
<dbReference type="Pfam" id="PF00583">
    <property type="entry name" value="Acetyltransf_1"/>
    <property type="match status" value="1"/>
</dbReference>
<keyword evidence="6" id="KW-0256">Endoplasmic reticulum</keyword>
<evidence type="ECO:0000259" key="11">
    <source>
        <dbReference type="PROSITE" id="PS51186"/>
    </source>
</evidence>
<evidence type="ECO:0000256" key="5">
    <source>
        <dbReference type="ARBA" id="ARBA00022679"/>
    </source>
</evidence>
<reference evidence="12" key="1">
    <citation type="journal article" date="2023" name="Nat. Commun.">
        <title>Diploid and tetraploid genomes of Acorus and the evolution of monocots.</title>
        <authorList>
            <person name="Ma L."/>
            <person name="Liu K.W."/>
            <person name="Li Z."/>
            <person name="Hsiao Y.Y."/>
            <person name="Qi Y."/>
            <person name="Fu T."/>
            <person name="Tang G.D."/>
            <person name="Zhang D."/>
            <person name="Sun W.H."/>
            <person name="Liu D.K."/>
            <person name="Li Y."/>
            <person name="Chen G.Z."/>
            <person name="Liu X.D."/>
            <person name="Liao X.Y."/>
            <person name="Jiang Y.T."/>
            <person name="Yu X."/>
            <person name="Hao Y."/>
            <person name="Huang J."/>
            <person name="Zhao X.W."/>
            <person name="Ke S."/>
            <person name="Chen Y.Y."/>
            <person name="Wu W.L."/>
            <person name="Hsu J.L."/>
            <person name="Lin Y.F."/>
            <person name="Huang M.D."/>
            <person name="Li C.Y."/>
            <person name="Huang L."/>
            <person name="Wang Z.W."/>
            <person name="Zhao X."/>
            <person name="Zhong W.Y."/>
            <person name="Peng D.H."/>
            <person name="Ahmad S."/>
            <person name="Lan S."/>
            <person name="Zhang J.S."/>
            <person name="Tsai W.C."/>
            <person name="Van de Peer Y."/>
            <person name="Liu Z.J."/>
        </authorList>
    </citation>
    <scope>NUCLEOTIDE SEQUENCE</scope>
    <source>
        <strain evidence="12">CP</strain>
    </source>
</reference>
<evidence type="ECO:0000256" key="7">
    <source>
        <dbReference type="ARBA" id="ARBA00023136"/>
    </source>
</evidence>
<dbReference type="InterPro" id="IPR000182">
    <property type="entry name" value="GNAT_dom"/>
</dbReference>
<evidence type="ECO:0000256" key="4">
    <source>
        <dbReference type="ARBA" id="ARBA00011738"/>
    </source>
</evidence>